<dbReference type="InterPro" id="IPR017972">
    <property type="entry name" value="Cyt_P450_CS"/>
</dbReference>
<gene>
    <name evidence="4" type="ORF">ACH4GP_22970</name>
</gene>
<keyword evidence="2" id="KW-0479">Metal-binding</keyword>
<dbReference type="PRINTS" id="PR00385">
    <property type="entry name" value="P450"/>
</dbReference>
<evidence type="ECO:0000256" key="1">
    <source>
        <dbReference type="ARBA" id="ARBA00010617"/>
    </source>
</evidence>
<sequence>MTTTETPGLLRRILDYSSRADPYPLYAELRKTPVARQDDGSYVISTYRELTDILHNPHLSSDTRNLSQPMAGAEGQTTPAFINLDPPEHDRLRRMAMRHFGPPHTPGLLTGLEPVLATTVGGLIDDLADKERIDLVDDFAYPFPVTVICHLLGVPREDEPRFHLWVNDLINSIDYDPKTDPKEKLDKGVQARMDLREYLGGLLAQRHGQPGEDLLSRLANDDGPDGRMTDEEIVSTANLLLIAGHETTVNLITNGMLTLLRHPQVLQRLRGEPDLVVPLVEELLRYEPPVHIIPWRAAYSDITVADTEIRKGSQIMLMLAAGSRDPDRFHDPDRFDPDRRDNQHLGFGSGIHLCFGGPLARRETQIALTELVRRLDGIRLVDDPPPYRRSPILRGPVHLHVERSAG</sequence>
<dbReference type="InterPro" id="IPR036396">
    <property type="entry name" value="Cyt_P450_sf"/>
</dbReference>
<comment type="caution">
    <text evidence="4">The sequence shown here is derived from an EMBL/GenBank/DDBJ whole genome shotgun (WGS) entry which is preliminary data.</text>
</comment>
<keyword evidence="2" id="KW-0560">Oxidoreductase</keyword>
<dbReference type="CDD" id="cd20625">
    <property type="entry name" value="CYP164-like"/>
    <property type="match status" value="1"/>
</dbReference>
<keyword evidence="2" id="KW-0408">Iron</keyword>
<organism evidence="4 5">
    <name type="scientific">Streptomyces celluloflavus</name>
    <dbReference type="NCBI Taxonomy" id="58344"/>
    <lineage>
        <taxon>Bacteria</taxon>
        <taxon>Bacillati</taxon>
        <taxon>Actinomycetota</taxon>
        <taxon>Actinomycetes</taxon>
        <taxon>Kitasatosporales</taxon>
        <taxon>Streptomycetaceae</taxon>
        <taxon>Streptomyces</taxon>
    </lineage>
</organism>
<evidence type="ECO:0000313" key="4">
    <source>
        <dbReference type="EMBL" id="MFH8587226.1"/>
    </source>
</evidence>
<accession>A0ABW7RGN2</accession>
<dbReference type="InterPro" id="IPR001128">
    <property type="entry name" value="Cyt_P450"/>
</dbReference>
<keyword evidence="2" id="KW-0503">Monooxygenase</keyword>
<dbReference type="PRINTS" id="PR00359">
    <property type="entry name" value="BP450"/>
</dbReference>
<dbReference type="EMBL" id="JBIRGH010000015">
    <property type="protein sequence ID" value="MFH8587226.1"/>
    <property type="molecule type" value="Genomic_DNA"/>
</dbReference>
<comment type="similarity">
    <text evidence="1 2">Belongs to the cytochrome P450 family.</text>
</comment>
<dbReference type="SUPFAM" id="SSF48264">
    <property type="entry name" value="Cytochrome P450"/>
    <property type="match status" value="1"/>
</dbReference>
<protein>
    <submittedName>
        <fullName evidence="4">Cytochrome P450</fullName>
    </submittedName>
</protein>
<dbReference type="Proteomes" id="UP001610990">
    <property type="component" value="Unassembled WGS sequence"/>
</dbReference>
<dbReference type="RefSeq" id="WP_367433163.1">
    <property type="nucleotide sequence ID" value="NZ_CP108413.1"/>
</dbReference>
<dbReference type="PANTHER" id="PTHR46696:SF1">
    <property type="entry name" value="CYTOCHROME P450 YJIB-RELATED"/>
    <property type="match status" value="1"/>
</dbReference>
<proteinExistence type="inferred from homology"/>
<evidence type="ECO:0000313" key="5">
    <source>
        <dbReference type="Proteomes" id="UP001610990"/>
    </source>
</evidence>
<keyword evidence="2" id="KW-0349">Heme</keyword>
<evidence type="ECO:0000256" key="2">
    <source>
        <dbReference type="RuleBase" id="RU000461"/>
    </source>
</evidence>
<keyword evidence="5" id="KW-1185">Reference proteome</keyword>
<dbReference type="PROSITE" id="PS00086">
    <property type="entry name" value="CYTOCHROME_P450"/>
    <property type="match status" value="1"/>
</dbReference>
<dbReference type="Pfam" id="PF00067">
    <property type="entry name" value="p450"/>
    <property type="match status" value="1"/>
</dbReference>
<dbReference type="Gene3D" id="1.10.630.10">
    <property type="entry name" value="Cytochrome P450"/>
    <property type="match status" value="1"/>
</dbReference>
<feature type="compositionally biased region" description="Polar residues" evidence="3">
    <location>
        <begin position="58"/>
        <end position="68"/>
    </location>
</feature>
<evidence type="ECO:0000256" key="3">
    <source>
        <dbReference type="SAM" id="MobiDB-lite"/>
    </source>
</evidence>
<feature type="region of interest" description="Disordered" evidence="3">
    <location>
        <begin position="58"/>
        <end position="84"/>
    </location>
</feature>
<dbReference type="InterPro" id="IPR002397">
    <property type="entry name" value="Cyt_P450_B"/>
</dbReference>
<reference evidence="4 5" key="1">
    <citation type="submission" date="2024-10" db="EMBL/GenBank/DDBJ databases">
        <title>The Natural Products Discovery Center: Release of the First 8490 Sequenced Strains for Exploring Actinobacteria Biosynthetic Diversity.</title>
        <authorList>
            <person name="Kalkreuter E."/>
            <person name="Kautsar S.A."/>
            <person name="Yang D."/>
            <person name="Bader C.D."/>
            <person name="Teijaro C.N."/>
            <person name="Fluegel L."/>
            <person name="Davis C.M."/>
            <person name="Simpson J.R."/>
            <person name="Lauterbach L."/>
            <person name="Steele A.D."/>
            <person name="Gui C."/>
            <person name="Meng S."/>
            <person name="Li G."/>
            <person name="Viehrig K."/>
            <person name="Ye F."/>
            <person name="Su P."/>
            <person name="Kiefer A.F."/>
            <person name="Nichols A."/>
            <person name="Cepeda A.J."/>
            <person name="Yan W."/>
            <person name="Fan B."/>
            <person name="Jiang Y."/>
            <person name="Adhikari A."/>
            <person name="Zheng C.-J."/>
            <person name="Schuster L."/>
            <person name="Cowan T.M."/>
            <person name="Smanski M.J."/>
            <person name="Chevrette M.G."/>
            <person name="De Carvalho L.P.S."/>
            <person name="Shen B."/>
        </authorList>
    </citation>
    <scope>NUCLEOTIDE SEQUENCE [LARGE SCALE GENOMIC DNA]</scope>
    <source>
        <strain evidence="4 5">NPDC018013</strain>
    </source>
</reference>
<name>A0ABW7RGN2_9ACTN</name>
<dbReference type="PANTHER" id="PTHR46696">
    <property type="entry name" value="P450, PUTATIVE (EUROFUNG)-RELATED"/>
    <property type="match status" value="1"/>
</dbReference>